<evidence type="ECO:0000313" key="3">
    <source>
        <dbReference type="EMBL" id="RKP11197.1"/>
    </source>
</evidence>
<dbReference type="PANTHER" id="PTHR11242:SF18">
    <property type="entry name" value="PEPTIDYLPROLYL ISOMERASE"/>
    <property type="match status" value="1"/>
</dbReference>
<dbReference type="Proteomes" id="UP000271241">
    <property type="component" value="Unassembled WGS sequence"/>
</dbReference>
<evidence type="ECO:0000313" key="4">
    <source>
        <dbReference type="Proteomes" id="UP000271241"/>
    </source>
</evidence>
<accession>A0A4P9XXW9</accession>
<dbReference type="OrthoDB" id="433738at2759"/>
<evidence type="ECO:0000256" key="2">
    <source>
        <dbReference type="ARBA" id="ARBA00022803"/>
    </source>
</evidence>
<organism evidence="3 4">
    <name type="scientific">Thamnocephalis sphaerospora</name>
    <dbReference type="NCBI Taxonomy" id="78915"/>
    <lineage>
        <taxon>Eukaryota</taxon>
        <taxon>Fungi</taxon>
        <taxon>Fungi incertae sedis</taxon>
        <taxon>Zoopagomycota</taxon>
        <taxon>Zoopagomycotina</taxon>
        <taxon>Zoopagomycetes</taxon>
        <taxon>Zoopagales</taxon>
        <taxon>Sigmoideomycetaceae</taxon>
        <taxon>Thamnocephalis</taxon>
    </lineage>
</organism>
<dbReference type="InterPro" id="IPR019734">
    <property type="entry name" value="TPR_rpt"/>
</dbReference>
<dbReference type="Gene3D" id="1.25.40.10">
    <property type="entry name" value="Tetratricopeptide repeat domain"/>
    <property type="match status" value="1"/>
</dbReference>
<reference evidence="4" key="1">
    <citation type="journal article" date="2018" name="Nat. Microbiol.">
        <title>Leveraging single-cell genomics to expand the fungal tree of life.</title>
        <authorList>
            <person name="Ahrendt S.R."/>
            <person name="Quandt C.A."/>
            <person name="Ciobanu D."/>
            <person name="Clum A."/>
            <person name="Salamov A."/>
            <person name="Andreopoulos B."/>
            <person name="Cheng J.F."/>
            <person name="Woyke T."/>
            <person name="Pelin A."/>
            <person name="Henrissat B."/>
            <person name="Reynolds N.K."/>
            <person name="Benny G.L."/>
            <person name="Smith M.E."/>
            <person name="James T.Y."/>
            <person name="Grigoriev I.V."/>
        </authorList>
    </citation>
    <scope>NUCLEOTIDE SEQUENCE [LARGE SCALE GENOMIC DNA]</scope>
    <source>
        <strain evidence="4">RSA 1356</strain>
    </source>
</reference>
<dbReference type="AlphaFoldDB" id="A0A4P9XXW9"/>
<dbReference type="Pfam" id="PF14559">
    <property type="entry name" value="TPR_19"/>
    <property type="match status" value="1"/>
</dbReference>
<sequence length="153" mass="17336">MNLEEKIARGAELKDEGNALFKARDRKAALRKYHESLLYLHGQSTQDVTVPLRQKDAVVSDDQKQQIDALLVSIYANMAACHIGDQKWEQVIRYSGKALDKDPDHFKARLRRANAYLSTGNTDRAERDLEALATSHPDGKCHKRCQLMRSPSC</sequence>
<dbReference type="SUPFAM" id="SSF48452">
    <property type="entry name" value="TPR-like"/>
    <property type="match status" value="1"/>
</dbReference>
<dbReference type="STRING" id="78915.A0A4P9XXW9"/>
<protein>
    <submittedName>
        <fullName evidence="3">Uncharacterized protein</fullName>
    </submittedName>
</protein>
<gene>
    <name evidence="3" type="ORF">THASP1DRAFT_21218</name>
</gene>
<dbReference type="InterPro" id="IPR011990">
    <property type="entry name" value="TPR-like_helical_dom_sf"/>
</dbReference>
<name>A0A4P9XXW9_9FUNG</name>
<proteinExistence type="predicted"/>
<dbReference type="SMART" id="SM00028">
    <property type="entry name" value="TPR"/>
    <property type="match status" value="3"/>
</dbReference>
<dbReference type="InterPro" id="IPR039663">
    <property type="entry name" value="AIP/AIPL1/TTC9"/>
</dbReference>
<dbReference type="PANTHER" id="PTHR11242">
    <property type="entry name" value="ARYL HYDROCARBON RECEPTOR INTERACTING PROTEIN RELATED"/>
    <property type="match status" value="1"/>
</dbReference>
<keyword evidence="1" id="KW-0677">Repeat</keyword>
<keyword evidence="2" id="KW-0802">TPR repeat</keyword>
<dbReference type="EMBL" id="KZ992424">
    <property type="protein sequence ID" value="RKP11197.1"/>
    <property type="molecule type" value="Genomic_DNA"/>
</dbReference>
<keyword evidence="4" id="KW-1185">Reference proteome</keyword>
<evidence type="ECO:0000256" key="1">
    <source>
        <dbReference type="ARBA" id="ARBA00022737"/>
    </source>
</evidence>